<dbReference type="Pfam" id="PF05258">
    <property type="entry name" value="DciA"/>
    <property type="match status" value="1"/>
</dbReference>
<feature type="non-terminal residue" evidence="1">
    <location>
        <position position="119"/>
    </location>
</feature>
<accession>A0A383EML7</accession>
<proteinExistence type="predicted"/>
<dbReference type="EMBL" id="UINC01226999">
    <property type="protein sequence ID" value="SVE57713.1"/>
    <property type="molecule type" value="Genomic_DNA"/>
</dbReference>
<name>A0A383EML7_9ZZZZ</name>
<sequence length="119" mass="14121">MEFKYNTKQRTKTIQGLRSFKDTLPKNIKKIINKKGHIYSETLDNWSYIMGDKLFKVCYPKSFKNSNRLGGSCLNIMVKRGHEVDLEYSKKLIIDKMNTFFGYNVVEKIKLIPFEREQE</sequence>
<dbReference type="AlphaFoldDB" id="A0A383EML7"/>
<organism evidence="1">
    <name type="scientific">marine metagenome</name>
    <dbReference type="NCBI Taxonomy" id="408172"/>
    <lineage>
        <taxon>unclassified sequences</taxon>
        <taxon>metagenomes</taxon>
        <taxon>ecological metagenomes</taxon>
    </lineage>
</organism>
<protein>
    <recommendedName>
        <fullName evidence="2">DUF721 domain-containing protein</fullName>
    </recommendedName>
</protein>
<gene>
    <name evidence="1" type="ORF">METZ01_LOCUS510567</name>
</gene>
<reference evidence="1" key="1">
    <citation type="submission" date="2018-05" db="EMBL/GenBank/DDBJ databases">
        <authorList>
            <person name="Lanie J.A."/>
            <person name="Ng W.-L."/>
            <person name="Kazmierczak K.M."/>
            <person name="Andrzejewski T.M."/>
            <person name="Davidsen T.M."/>
            <person name="Wayne K.J."/>
            <person name="Tettelin H."/>
            <person name="Glass J.I."/>
            <person name="Rusch D."/>
            <person name="Podicherti R."/>
            <person name="Tsui H.-C.T."/>
            <person name="Winkler M.E."/>
        </authorList>
    </citation>
    <scope>NUCLEOTIDE SEQUENCE</scope>
</reference>
<dbReference type="InterPro" id="IPR007922">
    <property type="entry name" value="DciA-like"/>
</dbReference>
<evidence type="ECO:0008006" key="2">
    <source>
        <dbReference type="Google" id="ProtNLM"/>
    </source>
</evidence>
<evidence type="ECO:0000313" key="1">
    <source>
        <dbReference type="EMBL" id="SVE57713.1"/>
    </source>
</evidence>